<dbReference type="AlphaFoldDB" id="S9S7E4"/>
<evidence type="ECO:0000313" key="2">
    <source>
        <dbReference type="Proteomes" id="UP000015347"/>
    </source>
</evidence>
<organism evidence="1 2">
    <name type="scientific">Salipiger mucosus DSM 16094</name>
    <dbReference type="NCBI Taxonomy" id="1123237"/>
    <lineage>
        <taxon>Bacteria</taxon>
        <taxon>Pseudomonadati</taxon>
        <taxon>Pseudomonadota</taxon>
        <taxon>Alphaproteobacteria</taxon>
        <taxon>Rhodobacterales</taxon>
        <taxon>Roseobacteraceae</taxon>
        <taxon>Salipiger</taxon>
    </lineage>
</organism>
<dbReference type="EMBL" id="APVH01000027">
    <property type="protein sequence ID" value="EPX82124.1"/>
    <property type="molecule type" value="Genomic_DNA"/>
</dbReference>
<sequence length="94" mass="10113">MDGDAVNRSEAFYASLRGEEIERARAVTKAIRGAAVGAGLSGINRLAQITIIHPGFVRFILSGETDELPVTDAGWHSFAKPLWAVNPSEQYEAA</sequence>
<proteinExistence type="predicted"/>
<evidence type="ECO:0000313" key="1">
    <source>
        <dbReference type="EMBL" id="EPX82124.1"/>
    </source>
</evidence>
<accession>S9S7E4</accession>
<dbReference type="HOGENOM" id="CLU_2384447_0_0_5"/>
<dbReference type="STRING" id="1123237.Salmuc_02493"/>
<reference evidence="2" key="1">
    <citation type="journal article" date="2014" name="Stand. Genomic Sci.">
        <title>Genome sequence of the exopolysaccharide-producing Salipiger mucosus type strain (DSM 16094(T)), a moderately halophilic member of the Roseobacter clade.</title>
        <authorList>
            <person name="Riedel T."/>
            <person name="Spring S."/>
            <person name="Fiebig A."/>
            <person name="Petersen J."/>
            <person name="Kyrpides N.C."/>
            <person name="Goker M."/>
            <person name="Klenk H.P."/>
        </authorList>
    </citation>
    <scope>NUCLEOTIDE SEQUENCE [LARGE SCALE GENOMIC DNA]</scope>
    <source>
        <strain evidence="2">DSM 16094</strain>
    </source>
</reference>
<gene>
    <name evidence="1" type="ORF">Salmuc_02493</name>
</gene>
<protein>
    <submittedName>
        <fullName evidence="1">Uncharacterized protein</fullName>
    </submittedName>
</protein>
<keyword evidence="2" id="KW-1185">Reference proteome</keyword>
<dbReference type="Proteomes" id="UP000015347">
    <property type="component" value="Unassembled WGS sequence"/>
</dbReference>
<comment type="caution">
    <text evidence="1">The sequence shown here is derived from an EMBL/GenBank/DDBJ whole genome shotgun (WGS) entry which is preliminary data.</text>
</comment>
<name>S9S7E4_9RHOB</name>